<organism evidence="1 2">
    <name type="scientific">Actinospica durhamensis</name>
    <dbReference type="NCBI Taxonomy" id="1508375"/>
    <lineage>
        <taxon>Bacteria</taxon>
        <taxon>Bacillati</taxon>
        <taxon>Actinomycetota</taxon>
        <taxon>Actinomycetes</taxon>
        <taxon>Catenulisporales</taxon>
        <taxon>Actinospicaceae</taxon>
        <taxon>Actinospica</taxon>
    </lineage>
</organism>
<dbReference type="RefSeq" id="WP_212531857.1">
    <property type="nucleotide sequence ID" value="NZ_JAGSOG010000200.1"/>
</dbReference>
<evidence type="ECO:0000313" key="1">
    <source>
        <dbReference type="EMBL" id="MBR7837389.1"/>
    </source>
</evidence>
<accession>A0A941IRI5</accession>
<dbReference type="EMBL" id="JAGSOG010000200">
    <property type="protein sequence ID" value="MBR7837389.1"/>
    <property type="molecule type" value="Genomic_DNA"/>
</dbReference>
<evidence type="ECO:0000313" key="2">
    <source>
        <dbReference type="Proteomes" id="UP000675781"/>
    </source>
</evidence>
<name>A0A941IRI5_9ACTN</name>
<comment type="caution">
    <text evidence="1">The sequence shown here is derived from an EMBL/GenBank/DDBJ whole genome shotgun (WGS) entry which is preliminary data.</text>
</comment>
<dbReference type="Proteomes" id="UP000675781">
    <property type="component" value="Unassembled WGS sequence"/>
</dbReference>
<gene>
    <name evidence="1" type="ORF">KDL01_29185</name>
</gene>
<dbReference type="AlphaFoldDB" id="A0A941IRI5"/>
<proteinExistence type="predicted"/>
<protein>
    <submittedName>
        <fullName evidence="1">Uncharacterized protein</fullName>
    </submittedName>
</protein>
<keyword evidence="2" id="KW-1185">Reference proteome</keyword>
<sequence>MTVHAAAVSQLLREMVRTDCFVQDFAADAAMADESGSFILTFSNERGAWR</sequence>
<reference evidence="1" key="1">
    <citation type="submission" date="2021-04" db="EMBL/GenBank/DDBJ databases">
        <title>Genome based classification of Actinospica acidithermotolerans sp. nov., an actinobacterium isolated from an Indonesian hot spring.</title>
        <authorList>
            <person name="Kusuma A.B."/>
            <person name="Putra K.E."/>
            <person name="Nafisah S."/>
            <person name="Loh J."/>
            <person name="Nouioui I."/>
            <person name="Goodfellow M."/>
        </authorList>
    </citation>
    <scope>NUCLEOTIDE SEQUENCE</scope>
    <source>
        <strain evidence="1">CSCA 57</strain>
    </source>
</reference>